<sequence length="487" mass="53455">MYRTVPQLDSLTSLLATWFPQLCTRTQLPEVSVQGHPVFALRLRAGEDGDRRGVLFVGGTHARELMNPDALVEFAVDLVVSYLNGTDIVYGGRTWTAEDVKLILESLDLWFIPCANPDGRTKVLTVDNMWRKNLRDNPGTACDGVDLNRNAAILWGVTEGQTSCSPCTDIYVGSKAFSEPETRNVKHLLDTERIHTFADVHSFSELVLYPWGHAENQTTDPAAQRFTSLPTGTCAPIGIPGYREYITPQDLLRFTTVAQRLVDAIAAVRGSAYTPQTGRTLYATTGTQSDYAYSRHIADPALGKTYGFTIETGPRVGSVEDSFHPPDPTPIKLDAKAGMLALAQESICAFDLIGLQQLNRQTEVDTLRRVRDDVLANTEAGRDWITLVERAELPVASLLFTDDGLADRAATLIERAGKLFEDEQSVVSDEDVDLGRALLTEVTERVGAENAQVRTDLKAVGAALEQARRVSIAEVLNQLTNRGPLPK</sequence>
<evidence type="ECO:0000256" key="3">
    <source>
        <dbReference type="ARBA" id="ARBA00022645"/>
    </source>
</evidence>
<dbReference type="GO" id="GO:0006508">
    <property type="term" value="P:proteolysis"/>
    <property type="evidence" value="ECO:0007669"/>
    <property type="project" value="UniProtKB-KW"/>
</dbReference>
<comment type="catalytic activity">
    <reaction evidence="10">
        <text>Releases a C-terminal residue, which may be hydrophobic or positively charged.</text>
        <dbReference type="EC" id="3.4.17.18"/>
    </reaction>
</comment>
<reference evidence="16" key="1">
    <citation type="journal article" date="2023" name="Microb. Genom.">
        <title>Mesoterricola silvestris gen. nov., sp. nov., Mesoterricola sediminis sp. nov., Geothrix oryzae sp. nov., Geothrix edaphica sp. nov., Geothrix rubra sp. nov., and Geothrix limicola sp. nov., six novel members of Acidobacteriota isolated from soils.</title>
        <authorList>
            <person name="Weisberg A.J."/>
            <person name="Pearce E."/>
            <person name="Kramer C.G."/>
            <person name="Chang J.H."/>
            <person name="Clarke C.R."/>
        </authorList>
    </citation>
    <scope>NUCLEOTIDE SEQUENCE</scope>
    <source>
        <strain evidence="16">ND06-05F</strain>
    </source>
</reference>
<comment type="caution">
    <text evidence="16">The sequence shown here is derived from an EMBL/GenBank/DDBJ whole genome shotgun (WGS) entry which is preliminary data.</text>
</comment>
<evidence type="ECO:0000313" key="17">
    <source>
        <dbReference type="Proteomes" id="UP001273589"/>
    </source>
</evidence>
<dbReference type="SUPFAM" id="SSF53187">
    <property type="entry name" value="Zn-dependent exopeptidases"/>
    <property type="match status" value="1"/>
</dbReference>
<name>A0AAJ2UMY3_9ACTN</name>
<organism evidence="16 17">
    <name type="scientific">Streptomyces europaeiscabiei</name>
    <dbReference type="NCBI Taxonomy" id="146819"/>
    <lineage>
        <taxon>Bacteria</taxon>
        <taxon>Bacillati</taxon>
        <taxon>Actinomycetota</taxon>
        <taxon>Actinomycetes</taxon>
        <taxon>Kitasatosporales</taxon>
        <taxon>Streptomycetaceae</taxon>
        <taxon>Streptomyces</taxon>
    </lineage>
</organism>
<dbReference type="InterPro" id="IPR057247">
    <property type="entry name" value="CARBOXYPEPT_ZN_2"/>
</dbReference>
<keyword evidence="3 16" id="KW-0121">Carboxypeptidase</keyword>
<evidence type="ECO:0000256" key="14">
    <source>
        <dbReference type="PROSITE-ProRule" id="PRU01379"/>
    </source>
</evidence>
<keyword evidence="5" id="KW-0479">Metal-binding</keyword>
<protein>
    <recommendedName>
        <fullName evidence="13">Zinc carboxypeptidase</fullName>
        <ecNumber evidence="12">3.4.17.18</ecNumber>
    </recommendedName>
</protein>
<feature type="domain" description="Peptidase M14" evidence="15">
    <location>
        <begin position="1"/>
        <end position="346"/>
    </location>
</feature>
<dbReference type="PROSITE" id="PS00133">
    <property type="entry name" value="CARBOXYPEPT_ZN_2"/>
    <property type="match status" value="1"/>
</dbReference>
<dbReference type="Pfam" id="PF00246">
    <property type="entry name" value="Peptidase_M14"/>
    <property type="match status" value="1"/>
</dbReference>
<evidence type="ECO:0000256" key="9">
    <source>
        <dbReference type="ARBA" id="ARBA00023049"/>
    </source>
</evidence>
<dbReference type="PANTHER" id="PTHR11705:SF143">
    <property type="entry name" value="SLL0236 PROTEIN"/>
    <property type="match status" value="1"/>
</dbReference>
<evidence type="ECO:0000256" key="10">
    <source>
        <dbReference type="ARBA" id="ARBA00050859"/>
    </source>
</evidence>
<evidence type="ECO:0000256" key="13">
    <source>
        <dbReference type="ARBA" id="ARBA00074273"/>
    </source>
</evidence>
<comment type="cofactor">
    <cofactor evidence="1">
        <name>Zn(2+)</name>
        <dbReference type="ChEBI" id="CHEBI:29105"/>
    </cofactor>
</comment>
<keyword evidence="9" id="KW-0482">Metalloprotease</keyword>
<accession>A0AAJ2UMY3</accession>
<evidence type="ECO:0000256" key="8">
    <source>
        <dbReference type="ARBA" id="ARBA00022833"/>
    </source>
</evidence>
<evidence type="ECO:0000256" key="7">
    <source>
        <dbReference type="ARBA" id="ARBA00022801"/>
    </source>
</evidence>
<keyword evidence="7" id="KW-0378">Hydrolase</keyword>
<evidence type="ECO:0000256" key="1">
    <source>
        <dbReference type="ARBA" id="ARBA00001947"/>
    </source>
</evidence>
<dbReference type="EC" id="3.4.17.18" evidence="12"/>
<gene>
    <name evidence="16" type="ORF">PV367_22970</name>
</gene>
<evidence type="ECO:0000313" key="16">
    <source>
        <dbReference type="EMBL" id="MDX3132585.1"/>
    </source>
</evidence>
<dbReference type="PROSITE" id="PS52035">
    <property type="entry name" value="PEPTIDASE_M14"/>
    <property type="match status" value="1"/>
</dbReference>
<evidence type="ECO:0000256" key="5">
    <source>
        <dbReference type="ARBA" id="ARBA00022723"/>
    </source>
</evidence>
<evidence type="ECO:0000259" key="15">
    <source>
        <dbReference type="PROSITE" id="PS52035"/>
    </source>
</evidence>
<keyword evidence="8" id="KW-0862">Zinc</keyword>
<dbReference type="Proteomes" id="UP001273589">
    <property type="component" value="Unassembled WGS sequence"/>
</dbReference>
<dbReference type="PRINTS" id="PR00765">
    <property type="entry name" value="CRBOXYPTASEA"/>
</dbReference>
<dbReference type="Gene3D" id="3.40.630.10">
    <property type="entry name" value="Zn peptidases"/>
    <property type="match status" value="1"/>
</dbReference>
<keyword evidence="6" id="KW-0732">Signal</keyword>
<evidence type="ECO:0000256" key="2">
    <source>
        <dbReference type="ARBA" id="ARBA00005988"/>
    </source>
</evidence>
<dbReference type="FunFam" id="3.40.630.10:FF:000084">
    <property type="entry name" value="Carboxypeptidase B2"/>
    <property type="match status" value="1"/>
</dbReference>
<evidence type="ECO:0000256" key="11">
    <source>
        <dbReference type="ARBA" id="ARBA00055464"/>
    </source>
</evidence>
<dbReference type="SMART" id="SM00631">
    <property type="entry name" value="Zn_pept"/>
    <property type="match status" value="1"/>
</dbReference>
<dbReference type="GO" id="GO:0005615">
    <property type="term" value="C:extracellular space"/>
    <property type="evidence" value="ECO:0007669"/>
    <property type="project" value="TreeGrafter"/>
</dbReference>
<dbReference type="PANTHER" id="PTHR11705">
    <property type="entry name" value="PROTEASE FAMILY M14 CARBOXYPEPTIDASE A,B"/>
    <property type="match status" value="1"/>
</dbReference>
<dbReference type="RefSeq" id="WP_319693772.1">
    <property type="nucleotide sequence ID" value="NZ_JARAWN010000149.1"/>
</dbReference>
<dbReference type="GO" id="GO:0008270">
    <property type="term" value="F:zinc ion binding"/>
    <property type="evidence" value="ECO:0007669"/>
    <property type="project" value="InterPro"/>
</dbReference>
<comment type="similarity">
    <text evidence="2 14">Belongs to the peptidase M14 family.</text>
</comment>
<dbReference type="AlphaFoldDB" id="A0AAJ2UMY3"/>
<evidence type="ECO:0000256" key="6">
    <source>
        <dbReference type="ARBA" id="ARBA00022729"/>
    </source>
</evidence>
<proteinExistence type="inferred from homology"/>
<evidence type="ECO:0000256" key="12">
    <source>
        <dbReference type="ARBA" id="ARBA00066554"/>
    </source>
</evidence>
<comment type="function">
    <text evidence="11">Carboxypeptidase that possesses the specificities of both mammalian Cpase A and B. Thus shows broad substrate specificity, being able to cleave Cbz-Gly-Leu, Cbz-Gly-Val, Cbz-Gly-Phe, Cbz-Gly-Lys and Bz-Gly-Arg in vitro.</text>
</comment>
<evidence type="ECO:0000256" key="4">
    <source>
        <dbReference type="ARBA" id="ARBA00022670"/>
    </source>
</evidence>
<dbReference type="EMBL" id="JARAWN010000149">
    <property type="protein sequence ID" value="MDX3132585.1"/>
    <property type="molecule type" value="Genomic_DNA"/>
</dbReference>
<keyword evidence="4" id="KW-0645">Protease</keyword>
<dbReference type="GO" id="GO:0004181">
    <property type="term" value="F:metallocarboxypeptidase activity"/>
    <property type="evidence" value="ECO:0007669"/>
    <property type="project" value="InterPro"/>
</dbReference>
<feature type="active site" description="Proton donor/acceptor" evidence="14">
    <location>
        <position position="311"/>
    </location>
</feature>
<dbReference type="InterPro" id="IPR000834">
    <property type="entry name" value="Peptidase_M14"/>
</dbReference>